<evidence type="ECO:0000259" key="1">
    <source>
        <dbReference type="Pfam" id="PF00561"/>
    </source>
</evidence>
<organism evidence="2 3">
    <name type="scientific">Antrihabitans stalactiti</name>
    <dbReference type="NCBI Taxonomy" id="2584121"/>
    <lineage>
        <taxon>Bacteria</taxon>
        <taxon>Bacillati</taxon>
        <taxon>Actinomycetota</taxon>
        <taxon>Actinomycetes</taxon>
        <taxon>Mycobacteriales</taxon>
        <taxon>Nocardiaceae</taxon>
        <taxon>Antrihabitans</taxon>
    </lineage>
</organism>
<dbReference type="InterPro" id="IPR051321">
    <property type="entry name" value="PHA/PHB_synthase"/>
</dbReference>
<evidence type="ECO:0000313" key="2">
    <source>
        <dbReference type="EMBL" id="NMN94045.1"/>
    </source>
</evidence>
<proteinExistence type="predicted"/>
<gene>
    <name evidence="2" type="ORF">FGL95_03225</name>
</gene>
<dbReference type="SUPFAM" id="SSF53474">
    <property type="entry name" value="alpha/beta-Hydrolases"/>
    <property type="match status" value="1"/>
</dbReference>
<sequence length="346" mass="37762">MSVVATVGTAARNAWALSFGDGVEQYSPTPSTVIWDEPHKTLKRFGTEHDGSRRPVLLVPPLAAPASCFDLRPGQSLAEYLLDSGRTPYVIDYGTISFEDRRLGFEHWIDDILPEAIKRVSEDNNGALVDVVAWCLGGTMTLMTAAAHDDLPLRSIVTVATPIDYTKMWSVAPMQFLAKFTGGYEQTLFSRIAGGIPGSIVQLSFRATALEREITRPWFIARNLHATETLAQMEAIERFMSRMPGYPGRLYGQLMSRITLRNDLAKGRIKLGSRRIEFANVTVPVLALAGTTDAITSVDAAQYIVKILTGAPSVQFETVPGSHLGVLAGPGAKNTTWPHIDDFLAA</sequence>
<keyword evidence="3" id="KW-1185">Reference proteome</keyword>
<dbReference type="PANTHER" id="PTHR36837">
    <property type="entry name" value="POLY(3-HYDROXYALKANOATE) POLYMERASE SUBUNIT PHAC"/>
    <property type="match status" value="1"/>
</dbReference>
<accession>A0A848K4J5</accession>
<protein>
    <submittedName>
        <fullName evidence="2">Alpha/beta fold hydrolase</fullName>
    </submittedName>
</protein>
<evidence type="ECO:0000313" key="3">
    <source>
        <dbReference type="Proteomes" id="UP000535543"/>
    </source>
</evidence>
<dbReference type="InterPro" id="IPR000073">
    <property type="entry name" value="AB_hydrolase_1"/>
</dbReference>
<reference evidence="2 3" key="2">
    <citation type="submission" date="2020-06" db="EMBL/GenBank/DDBJ databases">
        <title>Antribacter stalactiti gen. nov., sp. nov., a new member of the family Nacardiaceae isolated from a cave.</title>
        <authorList>
            <person name="Kim I.S."/>
        </authorList>
    </citation>
    <scope>NUCLEOTIDE SEQUENCE [LARGE SCALE GENOMIC DNA]</scope>
    <source>
        <strain evidence="2 3">YC2-7</strain>
    </source>
</reference>
<keyword evidence="2" id="KW-0378">Hydrolase</keyword>
<dbReference type="Proteomes" id="UP000535543">
    <property type="component" value="Unassembled WGS sequence"/>
</dbReference>
<comment type="caution">
    <text evidence="2">The sequence shown here is derived from an EMBL/GenBank/DDBJ whole genome shotgun (WGS) entry which is preliminary data.</text>
</comment>
<dbReference type="PANTHER" id="PTHR36837:SF4">
    <property type="entry name" value="BLR0908 PROTEIN"/>
    <property type="match status" value="1"/>
</dbReference>
<feature type="domain" description="AB hydrolase-1" evidence="1">
    <location>
        <begin position="74"/>
        <end position="321"/>
    </location>
</feature>
<dbReference type="InterPro" id="IPR029058">
    <property type="entry name" value="AB_hydrolase_fold"/>
</dbReference>
<reference evidence="2 3" key="1">
    <citation type="submission" date="2019-05" db="EMBL/GenBank/DDBJ databases">
        <authorList>
            <person name="Lee S.D."/>
        </authorList>
    </citation>
    <scope>NUCLEOTIDE SEQUENCE [LARGE SCALE GENOMIC DNA]</scope>
    <source>
        <strain evidence="2 3">YC2-7</strain>
    </source>
</reference>
<dbReference type="Pfam" id="PF00561">
    <property type="entry name" value="Abhydrolase_1"/>
    <property type="match status" value="1"/>
</dbReference>
<dbReference type="EMBL" id="VCQU01000001">
    <property type="protein sequence ID" value="NMN94045.1"/>
    <property type="molecule type" value="Genomic_DNA"/>
</dbReference>
<dbReference type="GO" id="GO:0016787">
    <property type="term" value="F:hydrolase activity"/>
    <property type="evidence" value="ECO:0007669"/>
    <property type="project" value="UniProtKB-KW"/>
</dbReference>
<dbReference type="Gene3D" id="3.40.50.1820">
    <property type="entry name" value="alpha/beta hydrolase"/>
    <property type="match status" value="1"/>
</dbReference>
<dbReference type="RefSeq" id="WP_169584725.1">
    <property type="nucleotide sequence ID" value="NZ_VCQU01000001.1"/>
</dbReference>
<dbReference type="AlphaFoldDB" id="A0A848K4J5"/>
<name>A0A848K4J5_9NOCA</name>